<dbReference type="RefSeq" id="WP_165605309.1">
    <property type="nucleotide sequence ID" value="NZ_BCSY01000039.1"/>
</dbReference>
<dbReference type="Proteomes" id="UP000069443">
    <property type="component" value="Unassembled WGS sequence"/>
</dbReference>
<proteinExistence type="predicted"/>
<evidence type="ECO:0000313" key="3">
    <source>
        <dbReference type="Proteomes" id="UP000069443"/>
    </source>
</evidence>
<name>A0A100WC47_MYCCR</name>
<keyword evidence="3" id="KW-1185">Reference proteome</keyword>
<evidence type="ECO:0000256" key="1">
    <source>
        <dbReference type="SAM" id="Coils"/>
    </source>
</evidence>
<organism evidence="2 3">
    <name type="scientific">Mycolicibacterium canariasense</name>
    <name type="common">Mycobacterium canariasense</name>
    <dbReference type="NCBI Taxonomy" id="228230"/>
    <lineage>
        <taxon>Bacteria</taxon>
        <taxon>Bacillati</taxon>
        <taxon>Actinomycetota</taxon>
        <taxon>Actinomycetes</taxon>
        <taxon>Mycobacteriales</taxon>
        <taxon>Mycobacteriaceae</taxon>
        <taxon>Mycolicibacterium</taxon>
    </lineage>
</organism>
<dbReference type="EMBL" id="BCSY01000039">
    <property type="protein sequence ID" value="GAS95486.1"/>
    <property type="molecule type" value="Genomic_DNA"/>
</dbReference>
<reference evidence="3" key="2">
    <citation type="submission" date="2016-02" db="EMBL/GenBank/DDBJ databases">
        <title>Draft genome sequence of five rapidly growing Mycobacterium species.</title>
        <authorList>
            <person name="Katahira K."/>
            <person name="Gotou Y."/>
            <person name="Iida K."/>
            <person name="Ogura Y."/>
            <person name="Hayashi T."/>
        </authorList>
    </citation>
    <scope>NUCLEOTIDE SEQUENCE [LARGE SCALE GENOMIC DNA]</scope>
    <source>
        <strain evidence="3">JCM15298</strain>
    </source>
</reference>
<sequence length="49" mass="5697">MSIPYHKVDWELVAEVRRVQGRIGELEKQVRELQRLVSAALAVPEETHE</sequence>
<protein>
    <submittedName>
        <fullName evidence="2">Uncharacterized protein</fullName>
    </submittedName>
</protein>
<feature type="coiled-coil region" evidence="1">
    <location>
        <begin position="16"/>
        <end position="43"/>
    </location>
</feature>
<evidence type="ECO:0000313" key="2">
    <source>
        <dbReference type="EMBL" id="GAS95486.1"/>
    </source>
</evidence>
<dbReference type="STRING" id="228230.RMCC_2452"/>
<keyword evidence="1" id="KW-0175">Coiled coil</keyword>
<gene>
    <name evidence="2" type="ORF">RMCC_2452</name>
</gene>
<comment type="caution">
    <text evidence="2">The sequence shown here is derived from an EMBL/GenBank/DDBJ whole genome shotgun (WGS) entry which is preliminary data.</text>
</comment>
<dbReference type="AlphaFoldDB" id="A0A100WC47"/>
<reference evidence="3" key="1">
    <citation type="journal article" date="2016" name="Genome Announc.">
        <title>Draft Genome Sequences of Five Rapidly Growing Mycobacterium Species, M. thermoresistibile, M. fortuitum subsp. acetamidolyticum, M. canariasense, M. brisbanense, and M. novocastrense.</title>
        <authorList>
            <person name="Katahira K."/>
            <person name="Ogura Y."/>
            <person name="Gotoh Y."/>
            <person name="Hayashi T."/>
        </authorList>
    </citation>
    <scope>NUCLEOTIDE SEQUENCE [LARGE SCALE GENOMIC DNA]</scope>
    <source>
        <strain evidence="3">JCM15298</strain>
    </source>
</reference>
<accession>A0A100WC47</accession>